<evidence type="ECO:0000256" key="4">
    <source>
        <dbReference type="ARBA" id="ARBA00023002"/>
    </source>
</evidence>
<keyword evidence="2" id="KW-0285">Flavoprotein</keyword>
<proteinExistence type="inferred from homology"/>
<evidence type="ECO:0000256" key="6">
    <source>
        <dbReference type="ARBA" id="ARBA00037941"/>
    </source>
</evidence>
<dbReference type="OrthoDB" id="498204at2759"/>
<dbReference type="PANTHER" id="PTHR43104:SF4">
    <property type="entry name" value="L-2-HYDROXYGLUTARATE DEHYDROGENASE, MITOCHONDRIAL"/>
    <property type="match status" value="1"/>
</dbReference>
<evidence type="ECO:0000256" key="8">
    <source>
        <dbReference type="ARBA" id="ARBA00041137"/>
    </source>
</evidence>
<dbReference type="InterPro" id="IPR036188">
    <property type="entry name" value="FAD/NAD-bd_sf"/>
</dbReference>
<name>A0A1E7FKQ2_9STRA</name>
<feature type="domain" description="FAD dependent oxidoreductase" evidence="9">
    <location>
        <begin position="19"/>
        <end position="382"/>
    </location>
</feature>
<dbReference type="Pfam" id="PF01266">
    <property type="entry name" value="DAO"/>
    <property type="match status" value="1"/>
</dbReference>
<keyword evidence="4" id="KW-0560">Oxidoreductase</keyword>
<evidence type="ECO:0000256" key="3">
    <source>
        <dbReference type="ARBA" id="ARBA00022827"/>
    </source>
</evidence>
<comment type="catalytic activity">
    <reaction evidence="5">
        <text>(S)-2-hydroxyglutarate + A = 2-oxoglutarate + AH2</text>
        <dbReference type="Rhea" id="RHEA:21252"/>
        <dbReference type="ChEBI" id="CHEBI:13193"/>
        <dbReference type="ChEBI" id="CHEBI:16782"/>
        <dbReference type="ChEBI" id="CHEBI:16810"/>
        <dbReference type="ChEBI" id="CHEBI:17499"/>
        <dbReference type="EC" id="1.1.99.2"/>
    </reaction>
</comment>
<comment type="similarity">
    <text evidence="6">Belongs to the L2HGDH family.</text>
</comment>
<dbReference type="KEGG" id="fcy:FRACYDRAFT_182784"/>
<keyword evidence="11" id="KW-1185">Reference proteome</keyword>
<dbReference type="InterPro" id="IPR006076">
    <property type="entry name" value="FAD-dep_OxRdtase"/>
</dbReference>
<accession>A0A1E7FKQ2</accession>
<keyword evidence="3" id="KW-0274">FAD</keyword>
<dbReference type="Proteomes" id="UP000095751">
    <property type="component" value="Unassembled WGS sequence"/>
</dbReference>
<reference evidence="10 11" key="1">
    <citation type="submission" date="2016-09" db="EMBL/GenBank/DDBJ databases">
        <title>Extensive genetic diversity and differential bi-allelic expression allows diatom success in the polar Southern Ocean.</title>
        <authorList>
            <consortium name="DOE Joint Genome Institute"/>
            <person name="Mock T."/>
            <person name="Otillar R.P."/>
            <person name="Strauss J."/>
            <person name="Dupont C."/>
            <person name="Frickenhaus S."/>
            <person name="Maumus F."/>
            <person name="Mcmullan M."/>
            <person name="Sanges R."/>
            <person name="Schmutz J."/>
            <person name="Toseland A."/>
            <person name="Valas R."/>
            <person name="Veluchamy A."/>
            <person name="Ward B.J."/>
            <person name="Allen A."/>
            <person name="Barry K."/>
            <person name="Falciatore A."/>
            <person name="Ferrante M."/>
            <person name="Fortunato A.E."/>
            <person name="Gloeckner G."/>
            <person name="Gruber A."/>
            <person name="Hipkin R."/>
            <person name="Janech M."/>
            <person name="Kroth P."/>
            <person name="Leese F."/>
            <person name="Lindquist E."/>
            <person name="Lyon B.R."/>
            <person name="Martin J."/>
            <person name="Mayer C."/>
            <person name="Parker M."/>
            <person name="Quesneville H."/>
            <person name="Raymond J."/>
            <person name="Uhlig C."/>
            <person name="Valentin K.U."/>
            <person name="Worden A.Z."/>
            <person name="Armbrust E.V."/>
            <person name="Bowler C."/>
            <person name="Green B."/>
            <person name="Moulton V."/>
            <person name="Van Oosterhout C."/>
            <person name="Grigoriev I."/>
        </authorList>
    </citation>
    <scope>NUCLEOTIDE SEQUENCE [LARGE SCALE GENOMIC DNA]</scope>
    <source>
        <strain evidence="10 11">CCMP1102</strain>
    </source>
</reference>
<evidence type="ECO:0000256" key="5">
    <source>
        <dbReference type="ARBA" id="ARBA00036066"/>
    </source>
</evidence>
<evidence type="ECO:0000313" key="11">
    <source>
        <dbReference type="Proteomes" id="UP000095751"/>
    </source>
</evidence>
<evidence type="ECO:0000256" key="2">
    <source>
        <dbReference type="ARBA" id="ARBA00022630"/>
    </source>
</evidence>
<dbReference type="Gene3D" id="3.50.50.60">
    <property type="entry name" value="FAD/NAD(P)-binding domain"/>
    <property type="match status" value="1"/>
</dbReference>
<dbReference type="Gene3D" id="3.30.9.10">
    <property type="entry name" value="D-Amino Acid Oxidase, subunit A, domain 2"/>
    <property type="match status" value="1"/>
</dbReference>
<organism evidence="10 11">
    <name type="scientific">Fragilariopsis cylindrus CCMP1102</name>
    <dbReference type="NCBI Taxonomy" id="635003"/>
    <lineage>
        <taxon>Eukaryota</taxon>
        <taxon>Sar</taxon>
        <taxon>Stramenopiles</taxon>
        <taxon>Ochrophyta</taxon>
        <taxon>Bacillariophyta</taxon>
        <taxon>Bacillariophyceae</taxon>
        <taxon>Bacillariophycidae</taxon>
        <taxon>Bacillariales</taxon>
        <taxon>Bacillariaceae</taxon>
        <taxon>Fragilariopsis</taxon>
    </lineage>
</organism>
<evidence type="ECO:0000256" key="1">
    <source>
        <dbReference type="ARBA" id="ARBA00001974"/>
    </source>
</evidence>
<dbReference type="EC" id="1.1.99.2" evidence="7"/>
<gene>
    <name evidence="10" type="ORF">FRACYDRAFT_182784</name>
</gene>
<sequence length="389" mass="42692">MLASKVALSSSSSLFHTEVVVIGAGVIGLGITRALAKAGKEVILLEKEAAICTETSSRNSEVIHSGIYYPKASNKAKFCVGGRKRLYQYCDERGILHRKCGKLVVANKFQLVDNLPTLYEHAHLNGVTDVRLLSREDAKFLEPNVECCGALLSPSTGILDSHSFYLNLLADCEDEGATLVLRSGVDDSEVLHDKVCLNTGGTWLSADIIINCAGLHAHDVATKIHNGSKEEWQPPKHYFAKGTYFKLDGKSPFQHLIYPVPESAGLGVHATIDWSGNGTKFGPDVQWLGEDTCPDDINYVPDPSRVDIFSTEIRKYWPDLPGNKLTVDYVGVRPKLSHPAMGNVAFNDFLFVNKQVAKSRIFHLFGIESPGLTSCLDIAEHVRRMVDNP</sequence>
<dbReference type="AlphaFoldDB" id="A0A1E7FKQ2"/>
<dbReference type="PANTHER" id="PTHR43104">
    <property type="entry name" value="L-2-HYDROXYGLUTARATE DEHYDROGENASE, MITOCHONDRIAL"/>
    <property type="match status" value="1"/>
</dbReference>
<dbReference type="EMBL" id="KV784356">
    <property type="protein sequence ID" value="OEU18707.1"/>
    <property type="molecule type" value="Genomic_DNA"/>
</dbReference>
<dbReference type="SUPFAM" id="SSF51905">
    <property type="entry name" value="FAD/NAD(P)-binding domain"/>
    <property type="match status" value="1"/>
</dbReference>
<dbReference type="InParanoid" id="A0A1E7FKQ2"/>
<protein>
    <recommendedName>
        <fullName evidence="8">L-2-hydroxyglutarate dehydrogenase, mitochondrial</fullName>
        <ecNumber evidence="7">1.1.99.2</ecNumber>
    </recommendedName>
</protein>
<comment type="cofactor">
    <cofactor evidence="1">
        <name>FAD</name>
        <dbReference type="ChEBI" id="CHEBI:57692"/>
    </cofactor>
</comment>
<evidence type="ECO:0000259" key="9">
    <source>
        <dbReference type="Pfam" id="PF01266"/>
    </source>
</evidence>
<dbReference type="GO" id="GO:0047545">
    <property type="term" value="F:(S)-2-hydroxyglutarate dehydrogenase activity"/>
    <property type="evidence" value="ECO:0007669"/>
    <property type="project" value="UniProtKB-EC"/>
</dbReference>
<evidence type="ECO:0000313" key="10">
    <source>
        <dbReference type="EMBL" id="OEU18707.1"/>
    </source>
</evidence>
<evidence type="ECO:0000256" key="7">
    <source>
        <dbReference type="ARBA" id="ARBA00038878"/>
    </source>
</evidence>